<gene>
    <name evidence="3" type="ORF">TCON_1311</name>
</gene>
<sequence length="175" mass="20227">MEESTKGGYNQQIKKDDSEDTNSIDLEQVRTYEKFNDKMNEREIIKNINTDEDANVKNDNGLGVMDEDKEKSPKNDLIYEDNILNRSKRSKNLEFGTILPFNKIKKILTEIEDGKSPTDSTVKKIALATELILTNLINDSVNQMESDKRKTLFVKDLESAIKEFDYFFLENSNDK</sequence>
<proteinExistence type="predicted"/>
<dbReference type="SUPFAM" id="SSF47113">
    <property type="entry name" value="Histone-fold"/>
    <property type="match status" value="1"/>
</dbReference>
<dbReference type="Pfam" id="PF00125">
    <property type="entry name" value="Histone"/>
    <property type="match status" value="1"/>
</dbReference>
<name>A0ABQ7HZF0_9MICR</name>
<reference evidence="3 4" key="1">
    <citation type="submission" date="2019-01" db="EMBL/GenBank/DDBJ databases">
        <title>Genomes sequencing and comparative genomics of infectious freshwater microsporidia, Cucumispora dikerogammari and Thelohania contejeani.</title>
        <authorList>
            <person name="Cormier A."/>
            <person name="Giraud I."/>
            <person name="Wattier R."/>
            <person name="Teixeira M."/>
            <person name="Grandjean F."/>
            <person name="Rigaud T."/>
            <person name="Cordaux R."/>
        </authorList>
    </citation>
    <scope>NUCLEOTIDE SEQUENCE [LARGE SCALE GENOMIC DNA]</scope>
    <source>
        <strain evidence="3">T1</strain>
        <tissue evidence="3">Spores</tissue>
    </source>
</reference>
<evidence type="ECO:0000259" key="2">
    <source>
        <dbReference type="Pfam" id="PF00125"/>
    </source>
</evidence>
<evidence type="ECO:0000313" key="3">
    <source>
        <dbReference type="EMBL" id="KAF7683477.1"/>
    </source>
</evidence>
<organism evidence="3 4">
    <name type="scientific">Astathelohania contejeani</name>
    <dbReference type="NCBI Taxonomy" id="164912"/>
    <lineage>
        <taxon>Eukaryota</taxon>
        <taxon>Fungi</taxon>
        <taxon>Fungi incertae sedis</taxon>
        <taxon>Microsporidia</taxon>
        <taxon>Astathelohaniidae</taxon>
        <taxon>Astathelohania</taxon>
    </lineage>
</organism>
<dbReference type="EMBL" id="SBIQ01000083">
    <property type="protein sequence ID" value="KAF7683477.1"/>
    <property type="molecule type" value="Genomic_DNA"/>
</dbReference>
<feature type="domain" description="Core Histone H2A/H2B/H3" evidence="2">
    <location>
        <begin position="96"/>
        <end position="162"/>
    </location>
</feature>
<protein>
    <submittedName>
        <fullName evidence="3">Transcription factor C16C4.22</fullName>
    </submittedName>
</protein>
<dbReference type="Proteomes" id="UP001516464">
    <property type="component" value="Unassembled WGS sequence"/>
</dbReference>
<dbReference type="Gene3D" id="1.10.20.10">
    <property type="entry name" value="Histone, subunit A"/>
    <property type="match status" value="1"/>
</dbReference>
<evidence type="ECO:0000256" key="1">
    <source>
        <dbReference type="SAM" id="MobiDB-lite"/>
    </source>
</evidence>
<comment type="caution">
    <text evidence="3">The sequence shown here is derived from an EMBL/GenBank/DDBJ whole genome shotgun (WGS) entry which is preliminary data.</text>
</comment>
<keyword evidence="4" id="KW-1185">Reference proteome</keyword>
<dbReference type="InterPro" id="IPR009072">
    <property type="entry name" value="Histone-fold"/>
</dbReference>
<evidence type="ECO:0000313" key="4">
    <source>
        <dbReference type="Proteomes" id="UP001516464"/>
    </source>
</evidence>
<accession>A0ABQ7HZF0</accession>
<feature type="region of interest" description="Disordered" evidence="1">
    <location>
        <begin position="1"/>
        <end position="26"/>
    </location>
</feature>
<dbReference type="InterPro" id="IPR007125">
    <property type="entry name" value="H2A/H2B/H3"/>
</dbReference>